<dbReference type="InterPro" id="IPR029058">
    <property type="entry name" value="AB_hydrolase_fold"/>
</dbReference>
<dbReference type="GO" id="GO:0010417">
    <property type="term" value="P:glucuronoxylan biosynthetic process"/>
    <property type="evidence" value="ECO:0007669"/>
    <property type="project" value="TreeGrafter"/>
</dbReference>
<evidence type="ECO:0000256" key="6">
    <source>
        <dbReference type="SAM" id="MobiDB-lite"/>
    </source>
</evidence>
<dbReference type="Proteomes" id="UP001346149">
    <property type="component" value="Unassembled WGS sequence"/>
</dbReference>
<sequence>MRILHGRGAQETHMKEKRRRRRRRRKRNKLCTWLFFSALCFYFIAPRVIRFNPTSLSRPFLHDSVSSRSSHALVEQPRIDGGLGDLRIYVYELPGEYNSNWLSDERCSRHLFAAEVAIHRALMGSEWRTLDPTRADFFFVPVYVSCNFSTVNGFPAFGHARALLSSAVHLISSEQPFWNRSRGSDHVFVASHDYGACFHSMEEKAMEDGIPEFLKNSIILQTFGVNYGHPCQDVENVVIPPYVPPESLPEDEAPAAGKRDIWVFFRGKMEVHPKNISGRFYGKAVRSVIWRKYRGDRRFYLRRNRFSGYRQEMSRSVFCLCPLGWAPWSPRLVEAAALGCVPVIIADGIRLPFPWAVPWPEISLTVAEADVERLRGVLEHVAATNLTAIQRNLRDPRIKQSLLYNERVQEGDATWQAMRSLAQKMDRSYRRKVLLRPILGFEYHLRRPSHRHGLCYDFSGMENLLNQTSVKKAIGVGDMAFVSCSIDVYTSMLNDWMKDLKVHDAGHMVPMDQPKVLLYTLFYMDGLLGQAQISTVILFLGYHMSAALLRPSLEEQISTATWINCFRDIEKETSCLVSLFVAESTEATNTEVVHVV</sequence>
<dbReference type="EMBL" id="JAXQNO010000011">
    <property type="protein sequence ID" value="KAK4788930.1"/>
    <property type="molecule type" value="Genomic_DNA"/>
</dbReference>
<evidence type="ECO:0000256" key="2">
    <source>
        <dbReference type="ARBA" id="ARBA00010271"/>
    </source>
</evidence>
<evidence type="ECO:0000259" key="7">
    <source>
        <dbReference type="Pfam" id="PF03016"/>
    </source>
</evidence>
<reference evidence="8 9" key="1">
    <citation type="journal article" date="2023" name="Hortic Res">
        <title>Pangenome of water caltrop reveals structural variations and asymmetric subgenome divergence after allopolyploidization.</title>
        <authorList>
            <person name="Zhang X."/>
            <person name="Chen Y."/>
            <person name="Wang L."/>
            <person name="Yuan Y."/>
            <person name="Fang M."/>
            <person name="Shi L."/>
            <person name="Lu R."/>
            <person name="Comes H.P."/>
            <person name="Ma Y."/>
            <person name="Chen Y."/>
            <person name="Huang G."/>
            <person name="Zhou Y."/>
            <person name="Zheng Z."/>
            <person name="Qiu Y."/>
        </authorList>
    </citation>
    <scope>NUCLEOTIDE SEQUENCE [LARGE SCALE GENOMIC DNA]</scope>
    <source>
        <strain evidence="8">F231</strain>
    </source>
</reference>
<keyword evidence="4" id="KW-0812">Transmembrane</keyword>
<evidence type="ECO:0000256" key="5">
    <source>
        <dbReference type="ARBA" id="ARBA00023034"/>
    </source>
</evidence>
<keyword evidence="9" id="KW-1185">Reference proteome</keyword>
<dbReference type="InterPro" id="IPR040911">
    <property type="entry name" value="Exostosin_GT47"/>
</dbReference>
<keyword evidence="4" id="KW-0735">Signal-anchor</keyword>
<proteinExistence type="inferred from homology"/>
<evidence type="ECO:0000313" key="8">
    <source>
        <dbReference type="EMBL" id="KAK4788930.1"/>
    </source>
</evidence>
<accession>A0AAN7R5D9</accession>
<dbReference type="Gene3D" id="3.40.50.1820">
    <property type="entry name" value="alpha/beta hydrolase"/>
    <property type="match status" value="1"/>
</dbReference>
<comment type="caution">
    <text evidence="8">The sequence shown here is derived from an EMBL/GenBank/DDBJ whole genome shotgun (WGS) entry which is preliminary data.</text>
</comment>
<dbReference type="PANTHER" id="PTHR11062:SF229">
    <property type="entry name" value="GLUCURONOXYLAN GLUCURONOSYLTRANSFERASE IRX7-RELATED"/>
    <property type="match status" value="1"/>
</dbReference>
<feature type="region of interest" description="Disordered" evidence="6">
    <location>
        <begin position="1"/>
        <end position="23"/>
    </location>
</feature>
<dbReference type="GO" id="GO:0016757">
    <property type="term" value="F:glycosyltransferase activity"/>
    <property type="evidence" value="ECO:0007669"/>
    <property type="project" value="UniProtKB-KW"/>
</dbReference>
<dbReference type="SUPFAM" id="SSF53474">
    <property type="entry name" value="alpha/beta-Hydrolases"/>
    <property type="match status" value="1"/>
</dbReference>
<name>A0AAN7R5D9_TRANT</name>
<protein>
    <recommendedName>
        <fullName evidence="7">Exostosin GT47 domain-containing protein</fullName>
    </recommendedName>
</protein>
<gene>
    <name evidence="8" type="ORF">SAY86_020249</name>
</gene>
<dbReference type="PANTHER" id="PTHR11062">
    <property type="entry name" value="EXOSTOSIN HEPARAN SULFATE GLYCOSYLTRANSFERASE -RELATED"/>
    <property type="match status" value="1"/>
</dbReference>
<keyword evidence="5" id="KW-0333">Golgi apparatus</keyword>
<dbReference type="AlphaFoldDB" id="A0AAN7R5D9"/>
<comment type="similarity">
    <text evidence="2">Belongs to the glycosyltransferase 47 family.</text>
</comment>
<feature type="domain" description="Exostosin GT47" evidence="7">
    <location>
        <begin position="85"/>
        <end position="379"/>
    </location>
</feature>
<comment type="subcellular location">
    <subcellularLocation>
        <location evidence="1">Golgi apparatus membrane</location>
        <topology evidence="1">Single-pass type II membrane protein</topology>
    </subcellularLocation>
</comment>
<evidence type="ECO:0000313" key="9">
    <source>
        <dbReference type="Proteomes" id="UP001346149"/>
    </source>
</evidence>
<organism evidence="8 9">
    <name type="scientific">Trapa natans</name>
    <name type="common">Water chestnut</name>
    <dbReference type="NCBI Taxonomy" id="22666"/>
    <lineage>
        <taxon>Eukaryota</taxon>
        <taxon>Viridiplantae</taxon>
        <taxon>Streptophyta</taxon>
        <taxon>Embryophyta</taxon>
        <taxon>Tracheophyta</taxon>
        <taxon>Spermatophyta</taxon>
        <taxon>Magnoliopsida</taxon>
        <taxon>eudicotyledons</taxon>
        <taxon>Gunneridae</taxon>
        <taxon>Pentapetalae</taxon>
        <taxon>rosids</taxon>
        <taxon>malvids</taxon>
        <taxon>Myrtales</taxon>
        <taxon>Lythraceae</taxon>
        <taxon>Trapa</taxon>
    </lineage>
</organism>
<evidence type="ECO:0000256" key="4">
    <source>
        <dbReference type="ARBA" id="ARBA00022968"/>
    </source>
</evidence>
<dbReference type="Pfam" id="PF03016">
    <property type="entry name" value="Exostosin_GT47"/>
    <property type="match status" value="1"/>
</dbReference>
<dbReference type="InterPro" id="IPR004263">
    <property type="entry name" value="Exostosin"/>
</dbReference>
<evidence type="ECO:0000256" key="3">
    <source>
        <dbReference type="ARBA" id="ARBA00022676"/>
    </source>
</evidence>
<keyword evidence="3" id="KW-0808">Transferase</keyword>
<evidence type="ECO:0000256" key="1">
    <source>
        <dbReference type="ARBA" id="ARBA00004323"/>
    </source>
</evidence>
<keyword evidence="3" id="KW-0328">Glycosyltransferase</keyword>
<dbReference type="GO" id="GO:0000139">
    <property type="term" value="C:Golgi membrane"/>
    <property type="evidence" value="ECO:0007669"/>
    <property type="project" value="UniProtKB-SubCell"/>
</dbReference>